<dbReference type="InterPro" id="IPR020904">
    <property type="entry name" value="Sc_DH/Rdtase_CS"/>
</dbReference>
<gene>
    <name evidence="4" type="ORF">D3Y57_03225</name>
</gene>
<dbReference type="Proteomes" id="UP000276254">
    <property type="component" value="Plasmid unnamed1"/>
</dbReference>
<reference evidence="4 5" key="1">
    <citation type="submission" date="2018-09" db="EMBL/GenBank/DDBJ databases">
        <title>Sphingomonas peninsula sp. nov., isolated from fildes peninsula, Antarctic soil.</title>
        <authorList>
            <person name="Yingchao G."/>
        </authorList>
    </citation>
    <scope>NUCLEOTIDE SEQUENCE [LARGE SCALE GENOMIC DNA]</scope>
    <source>
        <strain evidence="4 5">YZ-8</strain>
        <plasmid evidence="4 5">unnamed1</plasmid>
    </source>
</reference>
<keyword evidence="4" id="KW-0614">Plasmid</keyword>
<dbReference type="CDD" id="cd05233">
    <property type="entry name" value="SDR_c"/>
    <property type="match status" value="1"/>
</dbReference>
<keyword evidence="5" id="KW-1185">Reference proteome</keyword>
<dbReference type="PROSITE" id="PS00061">
    <property type="entry name" value="ADH_SHORT"/>
    <property type="match status" value="1"/>
</dbReference>
<dbReference type="InterPro" id="IPR057326">
    <property type="entry name" value="KR_dom"/>
</dbReference>
<dbReference type="AlphaFoldDB" id="A0A494TGU1"/>
<comment type="similarity">
    <text evidence="1">Belongs to the short-chain dehydrogenases/reductases (SDR) family.</text>
</comment>
<name>A0A494TGU1_SPHPE</name>
<dbReference type="InterPro" id="IPR036291">
    <property type="entry name" value="NAD(P)-bd_dom_sf"/>
</dbReference>
<keyword evidence="2" id="KW-0560">Oxidoreductase</keyword>
<dbReference type="InterPro" id="IPR002347">
    <property type="entry name" value="SDR_fam"/>
</dbReference>
<evidence type="ECO:0000313" key="4">
    <source>
        <dbReference type="EMBL" id="AYJ85066.1"/>
    </source>
</evidence>
<dbReference type="Pfam" id="PF13561">
    <property type="entry name" value="adh_short_C2"/>
    <property type="match status" value="1"/>
</dbReference>
<evidence type="ECO:0000259" key="3">
    <source>
        <dbReference type="SMART" id="SM00822"/>
    </source>
</evidence>
<dbReference type="RefSeq" id="WP_121151282.1">
    <property type="nucleotide sequence ID" value="NZ_CP032828.1"/>
</dbReference>
<accession>A0A494TGU1</accession>
<protein>
    <submittedName>
        <fullName evidence="4">SDR family oxidoreductase</fullName>
    </submittedName>
</protein>
<dbReference type="PRINTS" id="PR00081">
    <property type="entry name" value="GDHRDH"/>
</dbReference>
<feature type="domain" description="Ketoreductase" evidence="3">
    <location>
        <begin position="10"/>
        <end position="213"/>
    </location>
</feature>
<evidence type="ECO:0000256" key="2">
    <source>
        <dbReference type="ARBA" id="ARBA00023002"/>
    </source>
</evidence>
<dbReference type="NCBIfam" id="NF005559">
    <property type="entry name" value="PRK07231.1"/>
    <property type="match status" value="1"/>
</dbReference>
<dbReference type="PANTHER" id="PTHR43669">
    <property type="entry name" value="5-KETO-D-GLUCONATE 5-REDUCTASE"/>
    <property type="match status" value="1"/>
</dbReference>
<proteinExistence type="inferred from homology"/>
<dbReference type="PANTHER" id="PTHR43669:SF3">
    <property type="entry name" value="ALCOHOL DEHYDROGENASE, PUTATIVE (AFU_ORTHOLOGUE AFUA_3G03445)-RELATED"/>
    <property type="match status" value="1"/>
</dbReference>
<evidence type="ECO:0000313" key="5">
    <source>
        <dbReference type="Proteomes" id="UP000276254"/>
    </source>
</evidence>
<sequence>MSLSIDLTGQAALVTGGGGGIGRAIALRLADAGCDVAVADIVPERCEETAAKIRTAGRRALALPTDVMDKAQVRAAIDRTQAEFGRFDILVNNAGGVSRRDFVDQSERSWQRHIDINFTSMLAGVSAAVPLMIAGGRGGSIINVSSIEGTRAAPGFAVYAACKAAMESFTKSMAIELSAHNIRVNAIAPDHTVTPGNRGNRAGPVDPAAWTQPTPEAQDAMDRLVPLGREGVDVECGDAAAFLCSSLACYITGVVLPVDGGTAAAAGWHRDSAGAWTLAHGLNFG</sequence>
<dbReference type="PRINTS" id="PR00080">
    <property type="entry name" value="SDRFAMILY"/>
</dbReference>
<organism evidence="4 5">
    <name type="scientific">Sphingomonas paeninsulae</name>
    <dbReference type="NCBI Taxonomy" id="2319844"/>
    <lineage>
        <taxon>Bacteria</taxon>
        <taxon>Pseudomonadati</taxon>
        <taxon>Pseudomonadota</taxon>
        <taxon>Alphaproteobacteria</taxon>
        <taxon>Sphingomonadales</taxon>
        <taxon>Sphingomonadaceae</taxon>
        <taxon>Sphingomonas</taxon>
    </lineage>
</organism>
<dbReference type="FunFam" id="3.40.50.720:FF:000084">
    <property type="entry name" value="Short-chain dehydrogenase reductase"/>
    <property type="match status" value="1"/>
</dbReference>
<dbReference type="KEGG" id="spha:D3Y57_03225"/>
<dbReference type="OrthoDB" id="9803333at2"/>
<evidence type="ECO:0000256" key="1">
    <source>
        <dbReference type="ARBA" id="ARBA00006484"/>
    </source>
</evidence>
<dbReference type="GO" id="GO:0016491">
    <property type="term" value="F:oxidoreductase activity"/>
    <property type="evidence" value="ECO:0007669"/>
    <property type="project" value="UniProtKB-KW"/>
</dbReference>
<dbReference type="EMBL" id="CP032828">
    <property type="protein sequence ID" value="AYJ85066.1"/>
    <property type="molecule type" value="Genomic_DNA"/>
</dbReference>
<dbReference type="SUPFAM" id="SSF51735">
    <property type="entry name" value="NAD(P)-binding Rossmann-fold domains"/>
    <property type="match status" value="1"/>
</dbReference>
<dbReference type="Gene3D" id="3.40.50.720">
    <property type="entry name" value="NAD(P)-binding Rossmann-like Domain"/>
    <property type="match status" value="1"/>
</dbReference>
<dbReference type="SMART" id="SM00822">
    <property type="entry name" value="PKS_KR"/>
    <property type="match status" value="1"/>
</dbReference>
<geneLocation type="plasmid" evidence="4">
    <name>unnamed1</name>
</geneLocation>